<reference evidence="1 2" key="1">
    <citation type="journal article" date="2015" name="Nature">
        <title>rRNA introns, odd ribosomes, and small enigmatic genomes across a large radiation of phyla.</title>
        <authorList>
            <person name="Brown C.T."/>
            <person name="Hug L.A."/>
            <person name="Thomas B.C."/>
            <person name="Sharon I."/>
            <person name="Castelle C.J."/>
            <person name="Singh A."/>
            <person name="Wilkins M.J."/>
            <person name="Williams K.H."/>
            <person name="Banfield J.F."/>
        </authorList>
    </citation>
    <scope>NUCLEOTIDE SEQUENCE [LARGE SCALE GENOMIC DNA]</scope>
</reference>
<gene>
    <name evidence="1" type="ORF">UU59_C0004G0042</name>
</gene>
<evidence type="ECO:0000313" key="1">
    <source>
        <dbReference type="EMBL" id="KKS07652.1"/>
    </source>
</evidence>
<dbReference type="Proteomes" id="UP000034544">
    <property type="component" value="Unassembled WGS sequence"/>
</dbReference>
<protein>
    <submittedName>
        <fullName evidence="1">Uncharacterized protein</fullName>
    </submittedName>
</protein>
<dbReference type="EMBL" id="LCBF01000004">
    <property type="protein sequence ID" value="KKS07652.1"/>
    <property type="molecule type" value="Genomic_DNA"/>
</dbReference>
<proteinExistence type="predicted"/>
<organism evidence="1 2">
    <name type="scientific">candidate division WWE3 bacterium GW2011_GWE1_41_27</name>
    <dbReference type="NCBI Taxonomy" id="1619131"/>
    <lineage>
        <taxon>Bacteria</taxon>
        <taxon>Katanobacteria</taxon>
    </lineage>
</organism>
<evidence type="ECO:0000313" key="2">
    <source>
        <dbReference type="Proteomes" id="UP000034544"/>
    </source>
</evidence>
<name>A0A0G0W6J0_UNCKA</name>
<sequence length="282" mass="30895">MKKVLLCIFALLLFLDFKVIMPIAQEFLYGTPVSGERSVSAKAPDPTPTPTPFQPIWSTPVVVNQPTLSVPTPASETILEPSLPENPYDFEGIMFDGSDTIEIWFYPVSDKPFSVSFIPVIPVNGPDDYKPGIYKSGVWADDLGSITVNPHSGCFRYRGKSGWTELEGEFLRRHFEGGECDDVLTDLSESRMSTAIEELQNSAVVLKQNEVSVELRLTGAGIIKNEDLSLVRSLDPSGLSQLIGISLDDGSIVIITSGRDTSHDPWYSAERLIVVLEQGGGQ</sequence>
<comment type="caution">
    <text evidence="1">The sequence shown here is derived from an EMBL/GenBank/DDBJ whole genome shotgun (WGS) entry which is preliminary data.</text>
</comment>
<dbReference type="AlphaFoldDB" id="A0A0G0W6J0"/>
<accession>A0A0G0W6J0</accession>